<accession>A0A8J2MQN3</accession>
<dbReference type="OrthoDB" id="10566641at2759"/>
<keyword evidence="2" id="KW-1185">Reference proteome</keyword>
<organism evidence="1 2">
    <name type="scientific">Cotesia congregata</name>
    <name type="common">Parasitoid wasp</name>
    <name type="synonym">Apanteles congregatus</name>
    <dbReference type="NCBI Taxonomy" id="51543"/>
    <lineage>
        <taxon>Eukaryota</taxon>
        <taxon>Metazoa</taxon>
        <taxon>Ecdysozoa</taxon>
        <taxon>Arthropoda</taxon>
        <taxon>Hexapoda</taxon>
        <taxon>Insecta</taxon>
        <taxon>Pterygota</taxon>
        <taxon>Neoptera</taxon>
        <taxon>Endopterygota</taxon>
        <taxon>Hymenoptera</taxon>
        <taxon>Apocrita</taxon>
        <taxon>Ichneumonoidea</taxon>
        <taxon>Braconidae</taxon>
        <taxon>Microgastrinae</taxon>
        <taxon>Cotesia</taxon>
    </lineage>
</organism>
<dbReference type="Proteomes" id="UP000786811">
    <property type="component" value="Unassembled WGS sequence"/>
</dbReference>
<name>A0A8J2MQN3_COTCN</name>
<evidence type="ECO:0000313" key="1">
    <source>
        <dbReference type="EMBL" id="CAG5089879.1"/>
    </source>
</evidence>
<gene>
    <name evidence="1" type="ORF">HICCMSTLAB_LOCUS5414</name>
</gene>
<sequence length="100" mass="11663">MPPCYYSPAGVCTYQLRISRHQLCCNTSGQAGRYVAATSKLQWLRHWLERPRSPIQASPSKWRLPVPRPLQLYQELHLQIDGQYDNGFNILVFFTKRSNI</sequence>
<reference evidence="1" key="1">
    <citation type="submission" date="2021-04" db="EMBL/GenBank/DDBJ databases">
        <authorList>
            <person name="Chebbi M.A.C M."/>
        </authorList>
    </citation>
    <scope>NUCLEOTIDE SEQUENCE</scope>
</reference>
<dbReference type="AlphaFoldDB" id="A0A8J2MQN3"/>
<dbReference type="EMBL" id="CAJNRD030001119">
    <property type="protein sequence ID" value="CAG5089879.1"/>
    <property type="molecule type" value="Genomic_DNA"/>
</dbReference>
<evidence type="ECO:0000313" key="2">
    <source>
        <dbReference type="Proteomes" id="UP000786811"/>
    </source>
</evidence>
<comment type="caution">
    <text evidence="1">The sequence shown here is derived from an EMBL/GenBank/DDBJ whole genome shotgun (WGS) entry which is preliminary data.</text>
</comment>
<proteinExistence type="predicted"/>
<protein>
    <submittedName>
        <fullName evidence="1">Uncharacterized protein</fullName>
    </submittedName>
</protein>